<evidence type="ECO:0000313" key="2">
    <source>
        <dbReference type="Proteomes" id="UP000807769"/>
    </source>
</evidence>
<name>A0A9P7EET3_9AGAM</name>
<protein>
    <submittedName>
        <fullName evidence="1">Uncharacterized protein</fullName>
    </submittedName>
</protein>
<organism evidence="1 2">
    <name type="scientific">Suillus subaureus</name>
    <dbReference type="NCBI Taxonomy" id="48587"/>
    <lineage>
        <taxon>Eukaryota</taxon>
        <taxon>Fungi</taxon>
        <taxon>Dikarya</taxon>
        <taxon>Basidiomycota</taxon>
        <taxon>Agaricomycotina</taxon>
        <taxon>Agaricomycetes</taxon>
        <taxon>Agaricomycetidae</taxon>
        <taxon>Boletales</taxon>
        <taxon>Suillineae</taxon>
        <taxon>Suillaceae</taxon>
        <taxon>Suillus</taxon>
    </lineage>
</organism>
<dbReference type="RefSeq" id="XP_041194767.1">
    <property type="nucleotide sequence ID" value="XM_041332691.1"/>
</dbReference>
<keyword evidence="2" id="KW-1185">Reference proteome</keyword>
<dbReference type="EMBL" id="JABBWG010000010">
    <property type="protein sequence ID" value="KAG1819090.1"/>
    <property type="molecule type" value="Genomic_DNA"/>
</dbReference>
<comment type="caution">
    <text evidence="1">The sequence shown here is derived from an EMBL/GenBank/DDBJ whole genome shotgun (WGS) entry which is preliminary data.</text>
</comment>
<dbReference type="AlphaFoldDB" id="A0A9P7EET3"/>
<reference evidence="1" key="1">
    <citation type="journal article" date="2020" name="New Phytol.">
        <title>Comparative genomics reveals dynamic genome evolution in host specialist ectomycorrhizal fungi.</title>
        <authorList>
            <person name="Lofgren L.A."/>
            <person name="Nguyen N.H."/>
            <person name="Vilgalys R."/>
            <person name="Ruytinx J."/>
            <person name="Liao H.L."/>
            <person name="Branco S."/>
            <person name="Kuo A."/>
            <person name="LaButti K."/>
            <person name="Lipzen A."/>
            <person name="Andreopoulos W."/>
            <person name="Pangilinan J."/>
            <person name="Riley R."/>
            <person name="Hundley H."/>
            <person name="Na H."/>
            <person name="Barry K."/>
            <person name="Grigoriev I.V."/>
            <person name="Stajich J.E."/>
            <person name="Kennedy P.G."/>
        </authorList>
    </citation>
    <scope>NUCLEOTIDE SEQUENCE</scope>
    <source>
        <strain evidence="1">MN1</strain>
    </source>
</reference>
<dbReference type="OrthoDB" id="2677917at2759"/>
<proteinExistence type="predicted"/>
<evidence type="ECO:0000313" key="1">
    <source>
        <dbReference type="EMBL" id="KAG1819090.1"/>
    </source>
</evidence>
<dbReference type="GeneID" id="64626708"/>
<accession>A0A9P7EET3</accession>
<sequence>MSRKHLLKHQFSLQLMEEQLNKPHLKSIEAWFSQMEDTFNEEAILISDGENDVSKGTITDGDEESAKDELSKRSSVSSKYQLMLATAEQLMKEWNSPIYAFFDPTPIIETVNGHCAHAFKCMGKGCKVWIRCFLDKKDACLMGNMQKHVRTCWGDEVLQTAYEAKNAEEVQTKIVASILHNGSITASFECKGKGKVTYSHRQHTHTEMKWVLKFHVFSS</sequence>
<dbReference type="Proteomes" id="UP000807769">
    <property type="component" value="Unassembled WGS sequence"/>
</dbReference>
<gene>
    <name evidence="1" type="ORF">BJ212DRAFT_1298359</name>
</gene>